<dbReference type="InterPro" id="IPR052164">
    <property type="entry name" value="Anthracycline_SecMetBiosynth"/>
</dbReference>
<dbReference type="Proteomes" id="UP000572984">
    <property type="component" value="Unassembled WGS sequence"/>
</dbReference>
<dbReference type="RefSeq" id="WP_181051931.1">
    <property type="nucleotide sequence ID" value="NZ_JACDXJ010000001.1"/>
</dbReference>
<dbReference type="InterPro" id="IPR004360">
    <property type="entry name" value="Glyas_Fos-R_dOase_dom"/>
</dbReference>
<organism evidence="2 3">
    <name type="scientific">Microvirga mediterraneensis</name>
    <dbReference type="NCBI Taxonomy" id="2754695"/>
    <lineage>
        <taxon>Bacteria</taxon>
        <taxon>Pseudomonadati</taxon>
        <taxon>Pseudomonadota</taxon>
        <taxon>Alphaproteobacteria</taxon>
        <taxon>Hyphomicrobiales</taxon>
        <taxon>Methylobacteriaceae</taxon>
        <taxon>Microvirga</taxon>
    </lineage>
</organism>
<evidence type="ECO:0000313" key="3">
    <source>
        <dbReference type="Proteomes" id="UP000572984"/>
    </source>
</evidence>
<dbReference type="InterPro" id="IPR029068">
    <property type="entry name" value="Glyas_Bleomycin-R_OHBP_Dase"/>
</dbReference>
<name>A0A838BNA6_9HYPH</name>
<feature type="domain" description="VOC" evidence="1">
    <location>
        <begin position="7"/>
        <end position="124"/>
    </location>
</feature>
<dbReference type="PANTHER" id="PTHR33993:SF14">
    <property type="entry name" value="GB|AAF24581.1"/>
    <property type="match status" value="1"/>
</dbReference>
<dbReference type="InterPro" id="IPR037523">
    <property type="entry name" value="VOC_core"/>
</dbReference>
<dbReference type="Pfam" id="PF00903">
    <property type="entry name" value="Glyoxalase"/>
    <property type="match status" value="2"/>
</dbReference>
<proteinExistence type="predicted"/>
<evidence type="ECO:0000259" key="1">
    <source>
        <dbReference type="PROSITE" id="PS51819"/>
    </source>
</evidence>
<protein>
    <submittedName>
        <fullName evidence="2">VOC family protein</fullName>
    </submittedName>
</protein>
<dbReference type="AlphaFoldDB" id="A0A838BNA6"/>
<keyword evidence="3" id="KW-1185">Reference proteome</keyword>
<sequence length="258" mass="27668">MANHHGDFLWYELLTSDADAAAHFYGAVIGWQTRAAEGSDRDYRIFGIDNEDVGGLMALPASAERAGMRPTWLGYVAVDDVDATADAIVRAGGKQHMPPADIPGVGRFAMLADPQGVTFYVMRGARDGTSTAFDQSQFAHCNWNELATSDPAAALAFYKAQFGWEKGDAMPMGEMGEYRFINHRGQTIGAVMRRVPDGPPPAWTFYFSVEDIDVAAKAVTGNGGTIHYGPAEVPGSVFIIVASDPQGAMFGLVGPRKA</sequence>
<comment type="caution">
    <text evidence="2">The sequence shown here is derived from an EMBL/GenBank/DDBJ whole genome shotgun (WGS) entry which is preliminary data.</text>
</comment>
<evidence type="ECO:0000313" key="2">
    <source>
        <dbReference type="EMBL" id="MBA1156352.1"/>
    </source>
</evidence>
<dbReference type="Gene3D" id="3.10.180.10">
    <property type="entry name" value="2,3-Dihydroxybiphenyl 1,2-Dioxygenase, domain 1"/>
    <property type="match status" value="2"/>
</dbReference>
<dbReference type="SUPFAM" id="SSF54593">
    <property type="entry name" value="Glyoxalase/Bleomycin resistance protein/Dihydroxybiphenyl dioxygenase"/>
    <property type="match status" value="2"/>
</dbReference>
<feature type="domain" description="VOC" evidence="1">
    <location>
        <begin position="137"/>
        <end position="255"/>
    </location>
</feature>
<accession>A0A838BNA6</accession>
<dbReference type="CDD" id="cd07247">
    <property type="entry name" value="SgaA_N_like"/>
    <property type="match status" value="2"/>
</dbReference>
<dbReference type="EMBL" id="JACDXJ010000001">
    <property type="protein sequence ID" value="MBA1156352.1"/>
    <property type="molecule type" value="Genomic_DNA"/>
</dbReference>
<dbReference type="PANTHER" id="PTHR33993">
    <property type="entry name" value="GLYOXALASE-RELATED"/>
    <property type="match status" value="1"/>
</dbReference>
<dbReference type="PROSITE" id="PS51819">
    <property type="entry name" value="VOC"/>
    <property type="match status" value="2"/>
</dbReference>
<reference evidence="2 3" key="1">
    <citation type="submission" date="2020-07" db="EMBL/GenBank/DDBJ databases">
        <title>Draft genome and description of Microvirga mediterraneensis Marseille-Q2068 sp. nov.</title>
        <authorList>
            <person name="Boxberger M."/>
        </authorList>
    </citation>
    <scope>NUCLEOTIDE SEQUENCE [LARGE SCALE GENOMIC DNA]</scope>
    <source>
        <strain evidence="2 3">Marseille-Q2068</strain>
    </source>
</reference>
<gene>
    <name evidence="2" type="ORF">H0S73_09460</name>
</gene>